<feature type="region of interest" description="Disordered" evidence="1">
    <location>
        <begin position="33"/>
        <end position="56"/>
    </location>
</feature>
<gene>
    <name evidence="2" type="ORF">CEXT_733351</name>
</gene>
<comment type="caution">
    <text evidence="2">The sequence shown here is derived from an EMBL/GenBank/DDBJ whole genome shotgun (WGS) entry which is preliminary data.</text>
</comment>
<organism evidence="2 3">
    <name type="scientific">Caerostris extrusa</name>
    <name type="common">Bark spider</name>
    <name type="synonym">Caerostris bankana</name>
    <dbReference type="NCBI Taxonomy" id="172846"/>
    <lineage>
        <taxon>Eukaryota</taxon>
        <taxon>Metazoa</taxon>
        <taxon>Ecdysozoa</taxon>
        <taxon>Arthropoda</taxon>
        <taxon>Chelicerata</taxon>
        <taxon>Arachnida</taxon>
        <taxon>Araneae</taxon>
        <taxon>Araneomorphae</taxon>
        <taxon>Entelegynae</taxon>
        <taxon>Araneoidea</taxon>
        <taxon>Araneidae</taxon>
        <taxon>Caerostris</taxon>
    </lineage>
</organism>
<sequence length="128" mass="14623">MQYDILLRELIDCESSKSRWASLSEENSNCLIRSRSTHPKRPVGREGGQQDSPALLSSSVDDLMSDSVKSTINSLGGCRRKGVVAKAKGIIQAKNQNRCSSLPGPNYRWYFEYRYLKFRFKMFYSSEI</sequence>
<evidence type="ECO:0000256" key="1">
    <source>
        <dbReference type="SAM" id="MobiDB-lite"/>
    </source>
</evidence>
<reference evidence="2 3" key="1">
    <citation type="submission" date="2021-06" db="EMBL/GenBank/DDBJ databases">
        <title>Caerostris extrusa draft genome.</title>
        <authorList>
            <person name="Kono N."/>
            <person name="Arakawa K."/>
        </authorList>
    </citation>
    <scope>NUCLEOTIDE SEQUENCE [LARGE SCALE GENOMIC DNA]</scope>
</reference>
<dbReference type="AlphaFoldDB" id="A0AAV4S2V8"/>
<proteinExistence type="predicted"/>
<accession>A0AAV4S2V8</accession>
<protein>
    <submittedName>
        <fullName evidence="2">Uncharacterized protein</fullName>
    </submittedName>
</protein>
<dbReference type="Proteomes" id="UP001054945">
    <property type="component" value="Unassembled WGS sequence"/>
</dbReference>
<dbReference type="EMBL" id="BPLR01008742">
    <property type="protein sequence ID" value="GIY26870.1"/>
    <property type="molecule type" value="Genomic_DNA"/>
</dbReference>
<evidence type="ECO:0000313" key="2">
    <source>
        <dbReference type="EMBL" id="GIY26870.1"/>
    </source>
</evidence>
<evidence type="ECO:0000313" key="3">
    <source>
        <dbReference type="Proteomes" id="UP001054945"/>
    </source>
</evidence>
<keyword evidence="3" id="KW-1185">Reference proteome</keyword>
<name>A0AAV4S2V8_CAEEX</name>